<dbReference type="EMBL" id="KV878593">
    <property type="protein sequence ID" value="OJJ54880.1"/>
    <property type="molecule type" value="Genomic_DNA"/>
</dbReference>
<dbReference type="InterPro" id="IPR036673">
    <property type="entry name" value="Cyanovirin-N_sf"/>
</dbReference>
<dbReference type="RefSeq" id="XP_040698686.1">
    <property type="nucleotide sequence ID" value="XM_040846667.1"/>
</dbReference>
<evidence type="ECO:0000313" key="2">
    <source>
        <dbReference type="Proteomes" id="UP000184356"/>
    </source>
</evidence>
<reference evidence="2" key="1">
    <citation type="journal article" date="2017" name="Genome Biol.">
        <title>Comparative genomics reveals high biological diversity and specific adaptations in the industrially and medically important fungal genus Aspergillus.</title>
        <authorList>
            <person name="de Vries R.P."/>
            <person name="Riley R."/>
            <person name="Wiebenga A."/>
            <person name="Aguilar-Osorio G."/>
            <person name="Amillis S."/>
            <person name="Uchima C.A."/>
            <person name="Anderluh G."/>
            <person name="Asadollahi M."/>
            <person name="Askin M."/>
            <person name="Barry K."/>
            <person name="Battaglia E."/>
            <person name="Bayram O."/>
            <person name="Benocci T."/>
            <person name="Braus-Stromeyer S.A."/>
            <person name="Caldana C."/>
            <person name="Canovas D."/>
            <person name="Cerqueira G.C."/>
            <person name="Chen F."/>
            <person name="Chen W."/>
            <person name="Choi C."/>
            <person name="Clum A."/>
            <person name="Dos Santos R.A."/>
            <person name="Damasio A.R."/>
            <person name="Diallinas G."/>
            <person name="Emri T."/>
            <person name="Fekete E."/>
            <person name="Flipphi M."/>
            <person name="Freyberg S."/>
            <person name="Gallo A."/>
            <person name="Gournas C."/>
            <person name="Habgood R."/>
            <person name="Hainaut M."/>
            <person name="Harispe M.L."/>
            <person name="Henrissat B."/>
            <person name="Hilden K.S."/>
            <person name="Hope R."/>
            <person name="Hossain A."/>
            <person name="Karabika E."/>
            <person name="Karaffa L."/>
            <person name="Karanyi Z."/>
            <person name="Krasevec N."/>
            <person name="Kuo A."/>
            <person name="Kusch H."/>
            <person name="LaButti K."/>
            <person name="Lagendijk E.L."/>
            <person name="Lapidus A."/>
            <person name="Levasseur A."/>
            <person name="Lindquist E."/>
            <person name="Lipzen A."/>
            <person name="Logrieco A.F."/>
            <person name="MacCabe A."/>
            <person name="Maekelae M.R."/>
            <person name="Malavazi I."/>
            <person name="Melin P."/>
            <person name="Meyer V."/>
            <person name="Mielnichuk N."/>
            <person name="Miskei M."/>
            <person name="Molnar A.P."/>
            <person name="Mule G."/>
            <person name="Ngan C.Y."/>
            <person name="Orejas M."/>
            <person name="Orosz E."/>
            <person name="Ouedraogo J.P."/>
            <person name="Overkamp K.M."/>
            <person name="Park H.-S."/>
            <person name="Perrone G."/>
            <person name="Piumi F."/>
            <person name="Punt P.J."/>
            <person name="Ram A.F."/>
            <person name="Ramon A."/>
            <person name="Rauscher S."/>
            <person name="Record E."/>
            <person name="Riano-Pachon D.M."/>
            <person name="Robert V."/>
            <person name="Roehrig J."/>
            <person name="Ruller R."/>
            <person name="Salamov A."/>
            <person name="Salih N.S."/>
            <person name="Samson R.A."/>
            <person name="Sandor E."/>
            <person name="Sanguinetti M."/>
            <person name="Schuetze T."/>
            <person name="Sepcic K."/>
            <person name="Shelest E."/>
            <person name="Sherlock G."/>
            <person name="Sophianopoulou V."/>
            <person name="Squina F.M."/>
            <person name="Sun H."/>
            <person name="Susca A."/>
            <person name="Todd R.B."/>
            <person name="Tsang A."/>
            <person name="Unkles S.E."/>
            <person name="van de Wiele N."/>
            <person name="van Rossen-Uffink D."/>
            <person name="Oliveira J.V."/>
            <person name="Vesth T.C."/>
            <person name="Visser J."/>
            <person name="Yu J.-H."/>
            <person name="Zhou M."/>
            <person name="Andersen M.R."/>
            <person name="Archer D.B."/>
            <person name="Baker S.E."/>
            <person name="Benoit I."/>
            <person name="Brakhage A.A."/>
            <person name="Braus G.H."/>
            <person name="Fischer R."/>
            <person name="Frisvad J.C."/>
            <person name="Goldman G.H."/>
            <person name="Houbraken J."/>
            <person name="Oakley B."/>
            <person name="Pocsi I."/>
            <person name="Scazzocchio C."/>
            <person name="Seiboth B."/>
            <person name="vanKuyk P.A."/>
            <person name="Wortman J."/>
            <person name="Dyer P.S."/>
            <person name="Grigoriev I.V."/>
        </authorList>
    </citation>
    <scope>NUCLEOTIDE SEQUENCE [LARGE SCALE GENOMIC DNA]</scope>
    <source>
        <strain evidence="2">CBS 593.65</strain>
    </source>
</reference>
<evidence type="ECO:0000313" key="1">
    <source>
        <dbReference type="EMBL" id="OJJ54880.1"/>
    </source>
</evidence>
<dbReference type="GeneID" id="63762740"/>
<dbReference type="OrthoDB" id="2441380at2759"/>
<dbReference type="SUPFAM" id="SSF51322">
    <property type="entry name" value="Cyanovirin-N"/>
    <property type="match status" value="1"/>
</dbReference>
<protein>
    <recommendedName>
        <fullName evidence="3">Cyanovirin-N domain-containing protein</fullName>
    </recommendedName>
</protein>
<dbReference type="Gene3D" id="2.30.60.10">
    <property type="entry name" value="Cyanovirin-N"/>
    <property type="match status" value="1"/>
</dbReference>
<accession>A0A1L9T5Z7</accession>
<keyword evidence="2" id="KW-1185">Reference proteome</keyword>
<gene>
    <name evidence="1" type="ORF">ASPSYDRAFT_434912</name>
</gene>
<dbReference type="AlphaFoldDB" id="A0A1L9T5Z7"/>
<organism evidence="1 2">
    <name type="scientific">Aspergillus sydowii CBS 593.65</name>
    <dbReference type="NCBI Taxonomy" id="1036612"/>
    <lineage>
        <taxon>Eukaryota</taxon>
        <taxon>Fungi</taxon>
        <taxon>Dikarya</taxon>
        <taxon>Ascomycota</taxon>
        <taxon>Pezizomycotina</taxon>
        <taxon>Eurotiomycetes</taxon>
        <taxon>Eurotiomycetidae</taxon>
        <taxon>Eurotiales</taxon>
        <taxon>Aspergillaceae</taxon>
        <taxon>Aspergillus</taxon>
        <taxon>Aspergillus subgen. Nidulantes</taxon>
    </lineage>
</organism>
<dbReference type="VEuPathDB" id="FungiDB:ASPSYDRAFT_434912"/>
<sequence length="77" mass="8124">MKLTFSPVPLILGAALRIHVAGHFTSKCSVLVLTGSNLQAECDNNAGDLEFTSINLNNGVAFIDGQLEVRAASLLLI</sequence>
<name>A0A1L9T5Z7_9EURO</name>
<evidence type="ECO:0008006" key="3">
    <source>
        <dbReference type="Google" id="ProtNLM"/>
    </source>
</evidence>
<dbReference type="Proteomes" id="UP000184356">
    <property type="component" value="Unassembled WGS sequence"/>
</dbReference>
<proteinExistence type="predicted"/>